<evidence type="ECO:0000256" key="3">
    <source>
        <dbReference type="ARBA" id="ARBA00010895"/>
    </source>
</evidence>
<organism evidence="7 8">
    <name type="scientific">Penicilliopsis zonata CBS 506.65</name>
    <dbReference type="NCBI Taxonomy" id="1073090"/>
    <lineage>
        <taxon>Eukaryota</taxon>
        <taxon>Fungi</taxon>
        <taxon>Dikarya</taxon>
        <taxon>Ascomycota</taxon>
        <taxon>Pezizomycotina</taxon>
        <taxon>Eurotiomycetes</taxon>
        <taxon>Eurotiomycetidae</taxon>
        <taxon>Eurotiales</taxon>
        <taxon>Aspergillaceae</taxon>
        <taxon>Penicilliopsis</taxon>
    </lineage>
</organism>
<evidence type="ECO:0000256" key="4">
    <source>
        <dbReference type="ARBA" id="ARBA00013566"/>
    </source>
</evidence>
<proteinExistence type="inferred from homology"/>
<dbReference type="AlphaFoldDB" id="A0A1L9SIS7"/>
<dbReference type="PANTHER" id="PTHR13475:SF3">
    <property type="entry name" value="NEUGRIN"/>
    <property type="match status" value="1"/>
</dbReference>
<dbReference type="GO" id="GO:0005634">
    <property type="term" value="C:nucleus"/>
    <property type="evidence" value="ECO:0007669"/>
    <property type="project" value="TreeGrafter"/>
</dbReference>
<comment type="similarity">
    <text evidence="3">Belongs to the RRG9 family.</text>
</comment>
<dbReference type="EMBL" id="KV878341">
    <property type="protein sequence ID" value="OJJ47132.1"/>
    <property type="molecule type" value="Genomic_DNA"/>
</dbReference>
<feature type="compositionally biased region" description="Polar residues" evidence="6">
    <location>
        <begin position="54"/>
        <end position="99"/>
    </location>
</feature>
<evidence type="ECO:0000256" key="5">
    <source>
        <dbReference type="ARBA" id="ARBA00022946"/>
    </source>
</evidence>
<evidence type="ECO:0000313" key="7">
    <source>
        <dbReference type="EMBL" id="OJJ47132.1"/>
    </source>
</evidence>
<dbReference type="OrthoDB" id="5578174at2759"/>
<dbReference type="VEuPathDB" id="FungiDB:ASPZODRAFT_141888"/>
<gene>
    <name evidence="7" type="ORF">ASPZODRAFT_141888</name>
</gene>
<evidence type="ECO:0000256" key="2">
    <source>
        <dbReference type="ARBA" id="ARBA00004173"/>
    </source>
</evidence>
<keyword evidence="5" id="KW-0809">Transit peptide</keyword>
<feature type="compositionally biased region" description="Polar residues" evidence="6">
    <location>
        <begin position="107"/>
        <end position="117"/>
    </location>
</feature>
<dbReference type="GO" id="GO:0005739">
    <property type="term" value="C:mitochondrion"/>
    <property type="evidence" value="ECO:0007669"/>
    <property type="project" value="UniProtKB-SubCell"/>
</dbReference>
<evidence type="ECO:0000256" key="1">
    <source>
        <dbReference type="ARBA" id="ARBA00003548"/>
    </source>
</evidence>
<dbReference type="PANTHER" id="PTHR13475">
    <property type="entry name" value="NEUGRIN"/>
    <property type="match status" value="1"/>
</dbReference>
<sequence>MSQVCASSSKLALSSMLRNVFYAQIASSQPSYIRLLALQNTSSNSGRGRRNTRAFSSSQRIPFSNGSKPLATSHTQQQLSETTGEAATSSYVDLTGSEQPHSEETGDVSTQPVSVAHQSAGKVKPSKRKDRQRQDVTKSAGAPNRNSNNANLPKKDRQEIIFNQKKKKKEHWQIQKEALKDKFKEGWNPPKKLSPDAMDGIRHLHATAPNQFTTEALADEFKVSPEAIRRILKSKWRPTEDETIDRQKRWQKRYDRIWSQMAELGLRPRRKRADFDSKILYDRSGKD</sequence>
<name>A0A1L9SIS7_9EURO</name>
<comment type="function">
    <text evidence="1">Required for respiratory activity and maintenance and expression of the mitochondrial genome.</text>
</comment>
<dbReference type="Proteomes" id="UP000184188">
    <property type="component" value="Unassembled WGS sequence"/>
</dbReference>
<dbReference type="STRING" id="1073090.A0A1L9SIS7"/>
<dbReference type="RefSeq" id="XP_022581642.1">
    <property type="nucleotide sequence ID" value="XM_022724796.1"/>
</dbReference>
<dbReference type="GeneID" id="34611261"/>
<feature type="region of interest" description="Disordered" evidence="6">
    <location>
        <begin position="42"/>
        <end position="157"/>
    </location>
</feature>
<evidence type="ECO:0000256" key="6">
    <source>
        <dbReference type="SAM" id="MobiDB-lite"/>
    </source>
</evidence>
<dbReference type="Pfam" id="PF06413">
    <property type="entry name" value="Neugrin"/>
    <property type="match status" value="1"/>
</dbReference>
<accession>A0A1L9SIS7</accession>
<protein>
    <recommendedName>
        <fullName evidence="4">Required for respiratory growth protein 9, mitochondrial</fullName>
    </recommendedName>
</protein>
<evidence type="ECO:0000313" key="8">
    <source>
        <dbReference type="Proteomes" id="UP000184188"/>
    </source>
</evidence>
<dbReference type="InterPro" id="IPR010487">
    <property type="entry name" value="NGRN/Rrg9"/>
</dbReference>
<comment type="subcellular location">
    <subcellularLocation>
        <location evidence="2">Mitochondrion</location>
    </subcellularLocation>
</comment>
<keyword evidence="8" id="KW-1185">Reference proteome</keyword>
<reference evidence="8" key="1">
    <citation type="journal article" date="2017" name="Genome Biol.">
        <title>Comparative genomics reveals high biological diversity and specific adaptations in the industrially and medically important fungal genus Aspergillus.</title>
        <authorList>
            <person name="de Vries R.P."/>
            <person name="Riley R."/>
            <person name="Wiebenga A."/>
            <person name="Aguilar-Osorio G."/>
            <person name="Amillis S."/>
            <person name="Uchima C.A."/>
            <person name="Anderluh G."/>
            <person name="Asadollahi M."/>
            <person name="Askin M."/>
            <person name="Barry K."/>
            <person name="Battaglia E."/>
            <person name="Bayram O."/>
            <person name="Benocci T."/>
            <person name="Braus-Stromeyer S.A."/>
            <person name="Caldana C."/>
            <person name="Canovas D."/>
            <person name="Cerqueira G.C."/>
            <person name="Chen F."/>
            <person name="Chen W."/>
            <person name="Choi C."/>
            <person name="Clum A."/>
            <person name="Dos Santos R.A."/>
            <person name="Damasio A.R."/>
            <person name="Diallinas G."/>
            <person name="Emri T."/>
            <person name="Fekete E."/>
            <person name="Flipphi M."/>
            <person name="Freyberg S."/>
            <person name="Gallo A."/>
            <person name="Gournas C."/>
            <person name="Habgood R."/>
            <person name="Hainaut M."/>
            <person name="Harispe M.L."/>
            <person name="Henrissat B."/>
            <person name="Hilden K.S."/>
            <person name="Hope R."/>
            <person name="Hossain A."/>
            <person name="Karabika E."/>
            <person name="Karaffa L."/>
            <person name="Karanyi Z."/>
            <person name="Krasevec N."/>
            <person name="Kuo A."/>
            <person name="Kusch H."/>
            <person name="LaButti K."/>
            <person name="Lagendijk E.L."/>
            <person name="Lapidus A."/>
            <person name="Levasseur A."/>
            <person name="Lindquist E."/>
            <person name="Lipzen A."/>
            <person name="Logrieco A.F."/>
            <person name="MacCabe A."/>
            <person name="Maekelae M.R."/>
            <person name="Malavazi I."/>
            <person name="Melin P."/>
            <person name="Meyer V."/>
            <person name="Mielnichuk N."/>
            <person name="Miskei M."/>
            <person name="Molnar A.P."/>
            <person name="Mule G."/>
            <person name="Ngan C.Y."/>
            <person name="Orejas M."/>
            <person name="Orosz E."/>
            <person name="Ouedraogo J.P."/>
            <person name="Overkamp K.M."/>
            <person name="Park H.-S."/>
            <person name="Perrone G."/>
            <person name="Piumi F."/>
            <person name="Punt P.J."/>
            <person name="Ram A.F."/>
            <person name="Ramon A."/>
            <person name="Rauscher S."/>
            <person name="Record E."/>
            <person name="Riano-Pachon D.M."/>
            <person name="Robert V."/>
            <person name="Roehrig J."/>
            <person name="Ruller R."/>
            <person name="Salamov A."/>
            <person name="Salih N.S."/>
            <person name="Samson R.A."/>
            <person name="Sandor E."/>
            <person name="Sanguinetti M."/>
            <person name="Schuetze T."/>
            <person name="Sepcic K."/>
            <person name="Shelest E."/>
            <person name="Sherlock G."/>
            <person name="Sophianopoulou V."/>
            <person name="Squina F.M."/>
            <person name="Sun H."/>
            <person name="Susca A."/>
            <person name="Todd R.B."/>
            <person name="Tsang A."/>
            <person name="Unkles S.E."/>
            <person name="van de Wiele N."/>
            <person name="van Rossen-Uffink D."/>
            <person name="Oliveira J.V."/>
            <person name="Vesth T.C."/>
            <person name="Visser J."/>
            <person name="Yu J.-H."/>
            <person name="Zhou M."/>
            <person name="Andersen M.R."/>
            <person name="Archer D.B."/>
            <person name="Baker S.E."/>
            <person name="Benoit I."/>
            <person name="Brakhage A.A."/>
            <person name="Braus G.H."/>
            <person name="Fischer R."/>
            <person name="Frisvad J.C."/>
            <person name="Goldman G.H."/>
            <person name="Houbraken J."/>
            <person name="Oakley B."/>
            <person name="Pocsi I."/>
            <person name="Scazzocchio C."/>
            <person name="Seiboth B."/>
            <person name="vanKuyk P.A."/>
            <person name="Wortman J."/>
            <person name="Dyer P.S."/>
            <person name="Grigoriev I.V."/>
        </authorList>
    </citation>
    <scope>NUCLEOTIDE SEQUENCE [LARGE SCALE GENOMIC DNA]</scope>
    <source>
        <strain evidence="8">CBS 506.65</strain>
    </source>
</reference>